<dbReference type="EMBL" id="QVLS01000008">
    <property type="protein sequence ID" value="RFP78039.1"/>
    <property type="molecule type" value="Genomic_DNA"/>
</dbReference>
<dbReference type="NCBIfam" id="TIGR00666">
    <property type="entry name" value="PBP4"/>
    <property type="match status" value="1"/>
</dbReference>
<dbReference type="GO" id="GO:0000270">
    <property type="term" value="P:peptidoglycan metabolic process"/>
    <property type="evidence" value="ECO:0007669"/>
    <property type="project" value="TreeGrafter"/>
</dbReference>
<proteinExistence type="inferred from homology"/>
<evidence type="ECO:0000313" key="4">
    <source>
        <dbReference type="Proteomes" id="UP000261931"/>
    </source>
</evidence>
<dbReference type="Pfam" id="PF02113">
    <property type="entry name" value="Peptidase_S13"/>
    <property type="match status" value="1"/>
</dbReference>
<dbReference type="Proteomes" id="UP000261931">
    <property type="component" value="Unassembled WGS sequence"/>
</dbReference>
<dbReference type="PANTHER" id="PTHR30023">
    <property type="entry name" value="D-ALANYL-D-ALANINE CARBOXYPEPTIDASE"/>
    <property type="match status" value="1"/>
</dbReference>
<comment type="caution">
    <text evidence="3">The sequence shown here is derived from an EMBL/GenBank/DDBJ whole genome shotgun (WGS) entry which is preliminary data.</text>
</comment>
<evidence type="ECO:0000256" key="2">
    <source>
        <dbReference type="ARBA" id="ARBA00022801"/>
    </source>
</evidence>
<name>A0A372EHS3_9BURK</name>
<protein>
    <submittedName>
        <fullName evidence="3">D-alanyl-D-alanine carboxypeptidase/D-alanyl-D-alanine-endopeptidase</fullName>
        <ecNumber evidence="3">3.4.16.4</ecNumber>
    </submittedName>
</protein>
<gene>
    <name evidence="3" type="primary">dacB</name>
    <name evidence="3" type="ORF">DY262_14145</name>
</gene>
<sequence>MARKHGAAGIGRLSATGLEGLAGARPIIARVNRFLSSLLLALAIALPACAQGPSREALPPPVAAALARAEVPATAFAAVVVPLDGHEARVRHQSGMPVNPASVMKLVTSYAAFDLLGPGYTWSTRFYTDGPLEAGALRGNLYVRGGGDPKFVLERIQEAFAALQAQGVQLILGDMVLDSSAFDLPPYDPGAFDGEALRPYNAGPDALLVNFKSVVLSFLPDAAAGVARVVSEPPLAGLAIDASVPLSNGACGDWRGGLRARFDDPGRIAFQGRYPLRCGEQKWPVAYQDPASFAARAMEGLWRAGGGLLTGQVRAGLTPLDAKLLLDAPSLPLADILTDVNQWSNNVMAQQVFLTLGQLAPQATALPGSGPLPWKRSGFEQARTVLGNWWRRTFGERVPAPVIQNGSGLSRDERITPEALALLLRHAARHPQADAFVGTLSLAGVTGTARRYAADERSPVYGHAWLKTGTLRDVTGVAGYVNAANGVRYVVVAFVNHPNAPAARPALEALVEWTARLAD</sequence>
<dbReference type="GO" id="GO:0009002">
    <property type="term" value="F:serine-type D-Ala-D-Ala carboxypeptidase activity"/>
    <property type="evidence" value="ECO:0007669"/>
    <property type="project" value="UniProtKB-EC"/>
</dbReference>
<dbReference type="EC" id="3.4.16.4" evidence="3"/>
<dbReference type="PANTHER" id="PTHR30023:SF0">
    <property type="entry name" value="PENICILLIN-SENSITIVE CARBOXYPEPTIDASE A"/>
    <property type="match status" value="1"/>
</dbReference>
<dbReference type="SUPFAM" id="SSF56601">
    <property type="entry name" value="beta-lactamase/transpeptidase-like"/>
    <property type="match status" value="1"/>
</dbReference>
<evidence type="ECO:0000256" key="1">
    <source>
        <dbReference type="ARBA" id="ARBA00006096"/>
    </source>
</evidence>
<keyword evidence="2 3" id="KW-0378">Hydrolase</keyword>
<keyword evidence="3" id="KW-0121">Carboxypeptidase</keyword>
<accession>A0A372EHS3</accession>
<dbReference type="PRINTS" id="PR00922">
    <property type="entry name" value="DADACBPTASE3"/>
</dbReference>
<dbReference type="InterPro" id="IPR000667">
    <property type="entry name" value="Peptidase_S13"/>
</dbReference>
<dbReference type="Gene3D" id="3.50.80.20">
    <property type="entry name" value="D-Ala-D-Ala carboxypeptidase C, peptidase S13"/>
    <property type="match status" value="1"/>
</dbReference>
<dbReference type="AlphaFoldDB" id="A0A372EHS3"/>
<reference evidence="3 4" key="1">
    <citation type="submission" date="2018-08" db="EMBL/GenBank/DDBJ databases">
        <title>Hydrogenophaga sp. LA-38 isolated from sludge.</title>
        <authorList>
            <person name="Im W.-T."/>
        </authorList>
    </citation>
    <scope>NUCLEOTIDE SEQUENCE [LARGE SCALE GENOMIC DNA]</scope>
    <source>
        <strain evidence="3 4">LA-38</strain>
    </source>
</reference>
<organism evidence="3 4">
    <name type="scientific">Hydrogenophaga borbori</name>
    <dbReference type="NCBI Taxonomy" id="2294117"/>
    <lineage>
        <taxon>Bacteria</taxon>
        <taxon>Pseudomonadati</taxon>
        <taxon>Pseudomonadota</taxon>
        <taxon>Betaproteobacteria</taxon>
        <taxon>Burkholderiales</taxon>
        <taxon>Comamonadaceae</taxon>
        <taxon>Hydrogenophaga</taxon>
    </lineage>
</organism>
<dbReference type="InterPro" id="IPR012338">
    <property type="entry name" value="Beta-lactam/transpept-like"/>
</dbReference>
<keyword evidence="4" id="KW-1185">Reference proteome</keyword>
<dbReference type="GO" id="GO:0006508">
    <property type="term" value="P:proteolysis"/>
    <property type="evidence" value="ECO:0007669"/>
    <property type="project" value="InterPro"/>
</dbReference>
<dbReference type="Gene3D" id="3.40.710.10">
    <property type="entry name" value="DD-peptidase/beta-lactamase superfamily"/>
    <property type="match status" value="1"/>
</dbReference>
<keyword evidence="3" id="KW-0645">Protease</keyword>
<evidence type="ECO:0000313" key="3">
    <source>
        <dbReference type="EMBL" id="RFP78039.1"/>
    </source>
</evidence>
<comment type="similarity">
    <text evidence="1">Belongs to the peptidase S13 family.</text>
</comment>